<dbReference type="Proteomes" id="UP000184066">
    <property type="component" value="Unassembled WGS sequence"/>
</dbReference>
<dbReference type="PANTHER" id="PTHR33164">
    <property type="entry name" value="TRANSCRIPTIONAL REGULATOR, MARR FAMILY"/>
    <property type="match status" value="1"/>
</dbReference>
<evidence type="ECO:0000256" key="3">
    <source>
        <dbReference type="ARBA" id="ARBA00023163"/>
    </source>
</evidence>
<dbReference type="InterPro" id="IPR036388">
    <property type="entry name" value="WH-like_DNA-bd_sf"/>
</dbReference>
<accession>A0A1M7TH12</accession>
<dbReference type="OrthoDB" id="582199at2"/>
<dbReference type="InterPro" id="IPR023187">
    <property type="entry name" value="Tscrpt_reg_MarR-type_CS"/>
</dbReference>
<dbReference type="InterPro" id="IPR039422">
    <property type="entry name" value="MarR/SlyA-like"/>
</dbReference>
<dbReference type="SUPFAM" id="SSF46785">
    <property type="entry name" value="Winged helix' DNA-binding domain"/>
    <property type="match status" value="1"/>
</dbReference>
<dbReference type="Pfam" id="PF01047">
    <property type="entry name" value="MarR"/>
    <property type="match status" value="1"/>
</dbReference>
<dbReference type="GO" id="GO:0003700">
    <property type="term" value="F:DNA-binding transcription factor activity"/>
    <property type="evidence" value="ECO:0007669"/>
    <property type="project" value="InterPro"/>
</dbReference>
<gene>
    <name evidence="5" type="ORF">SAMN05216200_106142</name>
</gene>
<dbReference type="AlphaFoldDB" id="A0A1M7TH12"/>
<dbReference type="PANTHER" id="PTHR33164:SF64">
    <property type="entry name" value="TRANSCRIPTIONAL REGULATOR SLYA"/>
    <property type="match status" value="1"/>
</dbReference>
<dbReference type="SMART" id="SM00347">
    <property type="entry name" value="HTH_MARR"/>
    <property type="match status" value="1"/>
</dbReference>
<proteinExistence type="predicted"/>
<keyword evidence="2 5" id="KW-0238">DNA-binding</keyword>
<feature type="domain" description="HTH marR-type" evidence="4">
    <location>
        <begin position="8"/>
        <end position="142"/>
    </location>
</feature>
<dbReference type="InterPro" id="IPR000835">
    <property type="entry name" value="HTH_MarR-typ"/>
</dbReference>
<sequence>MEAKDVNPRSLGFLITDVARLLRADLERRVARAGLALTSGEARALVHAAAAEGARQTHLAERMGVEPMTLCGYVDRLESQGLVARQPHPQDGRAKIVTLTPQGREMIREIAPLLAAMLADATEGMSQAQIDALRAALEHMRARLTSDEG</sequence>
<dbReference type="InterPro" id="IPR036390">
    <property type="entry name" value="WH_DNA-bd_sf"/>
</dbReference>
<keyword evidence="3" id="KW-0804">Transcription</keyword>
<organism evidence="5 6">
    <name type="scientific">Oceanicella actignis</name>
    <dbReference type="NCBI Taxonomy" id="1189325"/>
    <lineage>
        <taxon>Bacteria</taxon>
        <taxon>Pseudomonadati</taxon>
        <taxon>Pseudomonadota</taxon>
        <taxon>Alphaproteobacteria</taxon>
        <taxon>Rhodobacterales</taxon>
        <taxon>Paracoccaceae</taxon>
        <taxon>Oceanicella</taxon>
    </lineage>
</organism>
<evidence type="ECO:0000259" key="4">
    <source>
        <dbReference type="PROSITE" id="PS50995"/>
    </source>
</evidence>
<protein>
    <submittedName>
        <fullName evidence="5">DNA-binding transcriptional regulator, MarR family</fullName>
    </submittedName>
</protein>
<dbReference type="GO" id="GO:0003677">
    <property type="term" value="F:DNA binding"/>
    <property type="evidence" value="ECO:0007669"/>
    <property type="project" value="UniProtKB-KW"/>
</dbReference>
<evidence type="ECO:0000313" key="5">
    <source>
        <dbReference type="EMBL" id="SHN69971.1"/>
    </source>
</evidence>
<name>A0A1M7TH12_9RHOB</name>
<dbReference type="EMBL" id="FRDL01000006">
    <property type="protein sequence ID" value="SHN69971.1"/>
    <property type="molecule type" value="Genomic_DNA"/>
</dbReference>
<dbReference type="PRINTS" id="PR00598">
    <property type="entry name" value="HTHMARR"/>
</dbReference>
<reference evidence="5 6" key="1">
    <citation type="submission" date="2016-12" db="EMBL/GenBank/DDBJ databases">
        <authorList>
            <person name="Song W.-J."/>
            <person name="Kurnit D.M."/>
        </authorList>
    </citation>
    <scope>NUCLEOTIDE SEQUENCE [LARGE SCALE GENOMIC DNA]</scope>
    <source>
        <strain evidence="5 6">CGMCC 1.10808</strain>
    </source>
</reference>
<dbReference type="PROSITE" id="PS01117">
    <property type="entry name" value="HTH_MARR_1"/>
    <property type="match status" value="1"/>
</dbReference>
<keyword evidence="1" id="KW-0805">Transcription regulation</keyword>
<evidence type="ECO:0000256" key="1">
    <source>
        <dbReference type="ARBA" id="ARBA00023015"/>
    </source>
</evidence>
<dbReference type="Gene3D" id="1.10.10.10">
    <property type="entry name" value="Winged helix-like DNA-binding domain superfamily/Winged helix DNA-binding domain"/>
    <property type="match status" value="1"/>
</dbReference>
<evidence type="ECO:0000256" key="2">
    <source>
        <dbReference type="ARBA" id="ARBA00023125"/>
    </source>
</evidence>
<dbReference type="GO" id="GO:0006950">
    <property type="term" value="P:response to stress"/>
    <property type="evidence" value="ECO:0007669"/>
    <property type="project" value="TreeGrafter"/>
</dbReference>
<dbReference type="RefSeq" id="WP_072747564.1">
    <property type="nucleotide sequence ID" value="NZ_FOHL01000006.1"/>
</dbReference>
<evidence type="ECO:0000313" key="6">
    <source>
        <dbReference type="Proteomes" id="UP000184066"/>
    </source>
</evidence>
<keyword evidence="6" id="KW-1185">Reference proteome</keyword>
<dbReference type="PROSITE" id="PS50995">
    <property type="entry name" value="HTH_MARR_2"/>
    <property type="match status" value="1"/>
</dbReference>